<evidence type="ECO:0008006" key="3">
    <source>
        <dbReference type="Google" id="ProtNLM"/>
    </source>
</evidence>
<evidence type="ECO:0000313" key="2">
    <source>
        <dbReference type="Proteomes" id="UP000478052"/>
    </source>
</evidence>
<evidence type="ECO:0000313" key="1">
    <source>
        <dbReference type="EMBL" id="KAF0736162.1"/>
    </source>
</evidence>
<organism evidence="1 2">
    <name type="scientific">Aphis craccivora</name>
    <name type="common">Cowpea aphid</name>
    <dbReference type="NCBI Taxonomy" id="307492"/>
    <lineage>
        <taxon>Eukaryota</taxon>
        <taxon>Metazoa</taxon>
        <taxon>Ecdysozoa</taxon>
        <taxon>Arthropoda</taxon>
        <taxon>Hexapoda</taxon>
        <taxon>Insecta</taxon>
        <taxon>Pterygota</taxon>
        <taxon>Neoptera</taxon>
        <taxon>Paraneoptera</taxon>
        <taxon>Hemiptera</taxon>
        <taxon>Sternorrhyncha</taxon>
        <taxon>Aphidomorpha</taxon>
        <taxon>Aphidoidea</taxon>
        <taxon>Aphididae</taxon>
        <taxon>Aphidini</taxon>
        <taxon>Aphis</taxon>
        <taxon>Aphis</taxon>
    </lineage>
</organism>
<reference evidence="1 2" key="1">
    <citation type="submission" date="2019-08" db="EMBL/GenBank/DDBJ databases">
        <title>Whole genome of Aphis craccivora.</title>
        <authorList>
            <person name="Voronova N.V."/>
            <person name="Shulinski R.S."/>
            <person name="Bandarenka Y.V."/>
            <person name="Zhorov D.G."/>
            <person name="Warner D."/>
        </authorList>
    </citation>
    <scope>NUCLEOTIDE SEQUENCE [LARGE SCALE GENOMIC DNA]</scope>
    <source>
        <strain evidence="1">180601</strain>
        <tissue evidence="1">Whole Body</tissue>
    </source>
</reference>
<dbReference type="Proteomes" id="UP000478052">
    <property type="component" value="Unassembled WGS sequence"/>
</dbReference>
<keyword evidence="2" id="KW-1185">Reference proteome</keyword>
<dbReference type="PANTHER" id="PTHR37162:SF1">
    <property type="entry name" value="BED-TYPE DOMAIN-CONTAINING PROTEIN"/>
    <property type="match status" value="1"/>
</dbReference>
<dbReference type="PANTHER" id="PTHR37162">
    <property type="entry name" value="HAT FAMILY DIMERISATION DOMAINCONTAINING PROTEIN-RELATED"/>
    <property type="match status" value="1"/>
</dbReference>
<proteinExistence type="predicted"/>
<dbReference type="EMBL" id="VUJU01008045">
    <property type="protein sequence ID" value="KAF0736162.1"/>
    <property type="molecule type" value="Genomic_DNA"/>
</dbReference>
<dbReference type="SUPFAM" id="SSF53098">
    <property type="entry name" value="Ribonuclease H-like"/>
    <property type="match status" value="1"/>
</dbReference>
<dbReference type="AlphaFoldDB" id="A0A6G0X885"/>
<protein>
    <recommendedName>
        <fullName evidence="3">DUF4371 domain-containing protein</fullName>
    </recommendedName>
</protein>
<sequence>MAPQYPQIFRDEWLSERLFKDLVVKIESDAALHMKLHRSKCTAIISNVIGPHFTQCLEETIGDSYYSILIDESTDISVLKFLGISIMYMDKNLKQIISTYLSLVQLESCDAQAIVTAVKVTLNSKGLDLQKLCGIPTVMVGVNNGAYKKLKEDIPSLIHIPCVCHSLQLAVFAAASETLPRNIDYLLRETYNWFCHSTLRQAQYANLYRAINDGHDPLKILGLKKCYAADVLYEMYNDNMNLAYLKFLHPILEEVFVNPNCREDPLTCNMNSYTIQNVNFGYKFDQSLAICPSSNEKKRAIKRGMSTWANILNVKWTETSNTIKFWNLVACYTDASGSYPFAEISNLATRILVLP</sequence>
<accession>A0A6G0X885</accession>
<name>A0A6G0X885_APHCR</name>
<dbReference type="InterPro" id="IPR012337">
    <property type="entry name" value="RNaseH-like_sf"/>
</dbReference>
<dbReference type="OrthoDB" id="7691576at2759"/>
<gene>
    <name evidence="1" type="ORF">FWK35_00018300</name>
</gene>
<comment type="caution">
    <text evidence="1">The sequence shown here is derived from an EMBL/GenBank/DDBJ whole genome shotgun (WGS) entry which is preliminary data.</text>
</comment>